<name>A0A941HUN5_9CAUL</name>
<feature type="domain" description="Methyltransferase" evidence="1">
    <location>
        <begin position="106"/>
        <end position="200"/>
    </location>
</feature>
<dbReference type="CDD" id="cd02440">
    <property type="entry name" value="AdoMet_MTases"/>
    <property type="match status" value="1"/>
</dbReference>
<dbReference type="SUPFAM" id="SSF53335">
    <property type="entry name" value="S-adenosyl-L-methionine-dependent methyltransferases"/>
    <property type="match status" value="1"/>
</dbReference>
<gene>
    <name evidence="2" type="ORF">JKL49_00260</name>
</gene>
<keyword evidence="2" id="KW-0489">Methyltransferase</keyword>
<comment type="caution">
    <text evidence="2">The sequence shown here is derived from an EMBL/GenBank/DDBJ whole genome shotgun (WGS) entry which is preliminary data.</text>
</comment>
<protein>
    <submittedName>
        <fullName evidence="2">Class I SAM-dependent methyltransferase</fullName>
    </submittedName>
</protein>
<dbReference type="InterPro" id="IPR041698">
    <property type="entry name" value="Methyltransf_25"/>
</dbReference>
<dbReference type="Gene3D" id="3.40.50.150">
    <property type="entry name" value="Vaccinia Virus protein VP39"/>
    <property type="match status" value="1"/>
</dbReference>
<dbReference type="EMBL" id="JAGSGD010000001">
    <property type="protein sequence ID" value="MBR7617805.1"/>
    <property type="molecule type" value="Genomic_DNA"/>
</dbReference>
<proteinExistence type="predicted"/>
<keyword evidence="2" id="KW-0808">Transferase</keyword>
<dbReference type="RefSeq" id="WP_215337335.1">
    <property type="nucleotide sequence ID" value="NZ_JAGSGD010000001.1"/>
</dbReference>
<accession>A0A941HUN5</accession>
<dbReference type="Pfam" id="PF13649">
    <property type="entry name" value="Methyltransf_25"/>
    <property type="match status" value="1"/>
</dbReference>
<reference evidence="2" key="1">
    <citation type="submission" date="2021-04" db="EMBL/GenBank/DDBJ databases">
        <title>Draft genome assembly of strain Phenylobacterium sp. 20VBR1 using MiniION and Illumina platforms.</title>
        <authorList>
            <person name="Thomas F.A."/>
            <person name="Krishnan K.P."/>
            <person name="Sinha R.K."/>
        </authorList>
    </citation>
    <scope>NUCLEOTIDE SEQUENCE</scope>
    <source>
        <strain evidence="2">20VBR1</strain>
    </source>
</reference>
<keyword evidence="3" id="KW-1185">Reference proteome</keyword>
<sequence>MLLIDEARIVTEADGLAARGATVNEVLEFLRGKLSLDAFGMLLFDLPREDLPALSKLLPRMASDETQRNFTGDSGLSLLKPTVSFIRALAYNYAALRNRSLSGAKILDYGCGYGRMTRLLYYFSNPEAIWAVDPWDLAVNLCREANLAGNVAQSDYLPKGLPAPEAAFDVMFAFSVFTHTSRNATDAALSALRKHIAPNGLLAITIRPAEYWVVNPDYAPQAETYQAKHAAEGFAFVPHGRDTVEGEATYGDTSMTLEFLAANYPDWRIEATDWALADPYQRYVFLKPA</sequence>
<organism evidence="2 3">
    <name type="scientific">Phenylobacterium glaciei</name>
    <dbReference type="NCBI Taxonomy" id="2803784"/>
    <lineage>
        <taxon>Bacteria</taxon>
        <taxon>Pseudomonadati</taxon>
        <taxon>Pseudomonadota</taxon>
        <taxon>Alphaproteobacteria</taxon>
        <taxon>Caulobacterales</taxon>
        <taxon>Caulobacteraceae</taxon>
        <taxon>Phenylobacterium</taxon>
    </lineage>
</organism>
<dbReference type="InterPro" id="IPR029063">
    <property type="entry name" value="SAM-dependent_MTases_sf"/>
</dbReference>
<evidence type="ECO:0000259" key="1">
    <source>
        <dbReference type="Pfam" id="PF13649"/>
    </source>
</evidence>
<dbReference type="GO" id="GO:0008168">
    <property type="term" value="F:methyltransferase activity"/>
    <property type="evidence" value="ECO:0007669"/>
    <property type="project" value="UniProtKB-KW"/>
</dbReference>
<dbReference type="AlphaFoldDB" id="A0A941HUN5"/>
<dbReference type="Proteomes" id="UP000622580">
    <property type="component" value="Unassembled WGS sequence"/>
</dbReference>
<evidence type="ECO:0000313" key="3">
    <source>
        <dbReference type="Proteomes" id="UP000622580"/>
    </source>
</evidence>
<evidence type="ECO:0000313" key="2">
    <source>
        <dbReference type="EMBL" id="MBR7617805.1"/>
    </source>
</evidence>
<dbReference type="PANTHER" id="PTHR43464">
    <property type="entry name" value="METHYLTRANSFERASE"/>
    <property type="match status" value="1"/>
</dbReference>
<dbReference type="GO" id="GO:0032259">
    <property type="term" value="P:methylation"/>
    <property type="evidence" value="ECO:0007669"/>
    <property type="project" value="UniProtKB-KW"/>
</dbReference>